<protein>
    <submittedName>
        <fullName evidence="2">Uncharacterized protein</fullName>
    </submittedName>
</protein>
<organism evidence="2 3">
    <name type="scientific">Kolteria novifilia</name>
    <dbReference type="NCBI Taxonomy" id="2527975"/>
    <lineage>
        <taxon>Bacteria</taxon>
        <taxon>Pseudomonadati</taxon>
        <taxon>Planctomycetota</taxon>
        <taxon>Planctomycetia</taxon>
        <taxon>Kolteriales</taxon>
        <taxon>Kolteriaceae</taxon>
        <taxon>Kolteria</taxon>
    </lineage>
</organism>
<evidence type="ECO:0000313" key="2">
    <source>
        <dbReference type="EMBL" id="QDU59954.1"/>
    </source>
</evidence>
<keyword evidence="1" id="KW-0175">Coiled coil</keyword>
<evidence type="ECO:0000256" key="1">
    <source>
        <dbReference type="SAM" id="Coils"/>
    </source>
</evidence>
<dbReference type="OrthoDB" id="9891421at2"/>
<keyword evidence="3" id="KW-1185">Reference proteome</keyword>
<accession>A0A518AYZ4</accession>
<dbReference type="AlphaFoldDB" id="A0A518AYZ4"/>
<proteinExistence type="predicted"/>
<feature type="coiled-coil region" evidence="1">
    <location>
        <begin position="4"/>
        <end position="42"/>
    </location>
</feature>
<evidence type="ECO:0000313" key="3">
    <source>
        <dbReference type="Proteomes" id="UP000317093"/>
    </source>
</evidence>
<dbReference type="KEGG" id="knv:Pan216_07890"/>
<sequence length="147" mass="16319">MAKKRNYRATLKQLNLRLRHLNEQAEARVEGLNEQFRALHATGMLHNLVLLGSVILSRPYGVGGPFDSGQSIQAALSLRAGVGAIYWDTEDAATLADDPDGYEREASGRVVPFEECEPAVRALLYSCIPDLVERMIKEIDRAEGKHE</sequence>
<name>A0A518AYZ4_9BACT</name>
<dbReference type="RefSeq" id="WP_145255039.1">
    <property type="nucleotide sequence ID" value="NZ_CP036279.1"/>
</dbReference>
<reference evidence="2 3" key="1">
    <citation type="submission" date="2019-02" db="EMBL/GenBank/DDBJ databases">
        <title>Deep-cultivation of Planctomycetes and their phenomic and genomic characterization uncovers novel biology.</title>
        <authorList>
            <person name="Wiegand S."/>
            <person name="Jogler M."/>
            <person name="Boedeker C."/>
            <person name="Pinto D."/>
            <person name="Vollmers J."/>
            <person name="Rivas-Marin E."/>
            <person name="Kohn T."/>
            <person name="Peeters S.H."/>
            <person name="Heuer A."/>
            <person name="Rast P."/>
            <person name="Oberbeckmann S."/>
            <person name="Bunk B."/>
            <person name="Jeske O."/>
            <person name="Meyerdierks A."/>
            <person name="Storesund J.E."/>
            <person name="Kallscheuer N."/>
            <person name="Luecker S."/>
            <person name="Lage O.M."/>
            <person name="Pohl T."/>
            <person name="Merkel B.J."/>
            <person name="Hornburger P."/>
            <person name="Mueller R.-W."/>
            <person name="Bruemmer F."/>
            <person name="Labrenz M."/>
            <person name="Spormann A.M."/>
            <person name="Op den Camp H."/>
            <person name="Overmann J."/>
            <person name="Amann R."/>
            <person name="Jetten M.S.M."/>
            <person name="Mascher T."/>
            <person name="Medema M.H."/>
            <person name="Devos D.P."/>
            <person name="Kaster A.-K."/>
            <person name="Ovreas L."/>
            <person name="Rohde M."/>
            <person name="Galperin M.Y."/>
            <person name="Jogler C."/>
        </authorList>
    </citation>
    <scope>NUCLEOTIDE SEQUENCE [LARGE SCALE GENOMIC DNA]</scope>
    <source>
        <strain evidence="2 3">Pan216</strain>
    </source>
</reference>
<dbReference type="EMBL" id="CP036279">
    <property type="protein sequence ID" value="QDU59954.1"/>
    <property type="molecule type" value="Genomic_DNA"/>
</dbReference>
<dbReference type="Proteomes" id="UP000317093">
    <property type="component" value="Chromosome"/>
</dbReference>
<gene>
    <name evidence="2" type="ORF">Pan216_07890</name>
</gene>